<name>A0A0N4TR36_BRUPA</name>
<dbReference type="WBParaSite" id="BPAG_0001109101-mRNA-1">
    <property type="protein sequence ID" value="BPAG_0001109101-mRNA-1"/>
    <property type="gene ID" value="BPAG_0001109101"/>
</dbReference>
<protein>
    <submittedName>
        <fullName evidence="4">Transposase</fullName>
    </submittedName>
</protein>
<evidence type="ECO:0000313" key="4">
    <source>
        <dbReference type="WBParaSite" id="BPAG_0001109101-mRNA-1"/>
    </source>
</evidence>
<keyword evidence="3" id="KW-1185">Reference proteome</keyword>
<evidence type="ECO:0000256" key="1">
    <source>
        <dbReference type="SAM" id="MobiDB-lite"/>
    </source>
</evidence>
<gene>
    <name evidence="2" type="ORF">BPAG_LOCUS11053</name>
</gene>
<sequence>MPILKSLLRGHITCGKALMNNVFMNDDTRTEQYKNQHIESERYVRSRESYKPKSEEKPM</sequence>
<reference evidence="4" key="1">
    <citation type="submission" date="2017-02" db="UniProtKB">
        <authorList>
            <consortium name="WormBaseParasite"/>
        </authorList>
    </citation>
    <scope>IDENTIFICATION</scope>
</reference>
<dbReference type="Proteomes" id="UP000278627">
    <property type="component" value="Unassembled WGS sequence"/>
</dbReference>
<dbReference type="EMBL" id="UZAD01013211">
    <property type="protein sequence ID" value="VDN92239.1"/>
    <property type="molecule type" value="Genomic_DNA"/>
</dbReference>
<evidence type="ECO:0000313" key="2">
    <source>
        <dbReference type="EMBL" id="VDN92239.1"/>
    </source>
</evidence>
<accession>A0A0N4TR36</accession>
<evidence type="ECO:0000313" key="3">
    <source>
        <dbReference type="Proteomes" id="UP000278627"/>
    </source>
</evidence>
<organism evidence="4">
    <name type="scientific">Brugia pahangi</name>
    <name type="common">Filarial nematode worm</name>
    <dbReference type="NCBI Taxonomy" id="6280"/>
    <lineage>
        <taxon>Eukaryota</taxon>
        <taxon>Metazoa</taxon>
        <taxon>Ecdysozoa</taxon>
        <taxon>Nematoda</taxon>
        <taxon>Chromadorea</taxon>
        <taxon>Rhabditida</taxon>
        <taxon>Spirurina</taxon>
        <taxon>Spiruromorpha</taxon>
        <taxon>Filarioidea</taxon>
        <taxon>Onchocercidae</taxon>
        <taxon>Brugia</taxon>
    </lineage>
</organism>
<dbReference type="AlphaFoldDB" id="A0A0N4TR36"/>
<proteinExistence type="predicted"/>
<feature type="region of interest" description="Disordered" evidence="1">
    <location>
        <begin position="33"/>
        <end position="59"/>
    </location>
</feature>
<reference evidence="2 3" key="2">
    <citation type="submission" date="2018-11" db="EMBL/GenBank/DDBJ databases">
        <authorList>
            <consortium name="Pathogen Informatics"/>
        </authorList>
    </citation>
    <scope>NUCLEOTIDE SEQUENCE [LARGE SCALE GENOMIC DNA]</scope>
</reference>